<proteinExistence type="predicted"/>
<dbReference type="EMBL" id="JALJEJ010000003">
    <property type="protein sequence ID" value="MCJ8209757.1"/>
    <property type="molecule type" value="Genomic_DNA"/>
</dbReference>
<name>A0A9X1X1Z2_9SPHI</name>
<gene>
    <name evidence="2" type="ORF">MUY27_08550</name>
</gene>
<dbReference type="PROSITE" id="PS51352">
    <property type="entry name" value="THIOREDOXIN_2"/>
    <property type="match status" value="1"/>
</dbReference>
<dbReference type="Pfam" id="PF00085">
    <property type="entry name" value="Thioredoxin"/>
    <property type="match status" value="1"/>
</dbReference>
<keyword evidence="3" id="KW-1185">Reference proteome</keyword>
<dbReference type="Proteomes" id="UP001139450">
    <property type="component" value="Unassembled WGS sequence"/>
</dbReference>
<dbReference type="PANTHER" id="PTHR32234">
    <property type="entry name" value="THIOL:DISULFIDE INTERCHANGE PROTEIN DSBD"/>
    <property type="match status" value="1"/>
</dbReference>
<evidence type="ECO:0000313" key="2">
    <source>
        <dbReference type="EMBL" id="MCJ8209757.1"/>
    </source>
</evidence>
<protein>
    <submittedName>
        <fullName evidence="2">Thioredoxin family protein</fullName>
    </submittedName>
</protein>
<evidence type="ECO:0000259" key="1">
    <source>
        <dbReference type="PROSITE" id="PS51352"/>
    </source>
</evidence>
<dbReference type="InterPro" id="IPR013766">
    <property type="entry name" value="Thioredoxin_domain"/>
</dbReference>
<dbReference type="RefSeq" id="WP_245129589.1">
    <property type="nucleotide sequence ID" value="NZ_JALJEJ010000003.1"/>
</dbReference>
<comment type="caution">
    <text evidence="2">The sequence shown here is derived from an EMBL/GenBank/DDBJ whole genome shotgun (WGS) entry which is preliminary data.</text>
</comment>
<sequence length="372" mass="43197">MRKIFVNSLFLIALIVPAFVLAQNRHINFEQQSFQQVLKKAKDEHKLVFVDCYTSWCIPCKNMAIHVFTVDSVADFFNTHFVNLQSDMEKGEGPDLRKTYKVEAYPSFLLLNGAGQLVYKFVGGMSAGEFMAKIREGIKPHNRVEEMNKRYASGDRSPAFIREYIQLKINLMEITEGKQIAADYFNSLTDDQRVRPENWFLFGENRYALYLSNVHSLNFDYLADHWAAFVRYNNKAEVEHRLKTLFRRVAEYSLTGGYFKNEQRKELVLRTDEFDHLKNQLKTMDWTDKQEYIDLMDVSAACAEKDTAKVTKLLAANFGLLSAENQKLIYSYMLAYDRVVRNGDFGFKELVQQVCATGKDPKIVAAMEKYRK</sequence>
<reference evidence="2" key="1">
    <citation type="submission" date="2022-04" db="EMBL/GenBank/DDBJ databases">
        <title>Mucilaginibacter sp. RS28 isolated from freshwater.</title>
        <authorList>
            <person name="Ko S.-R."/>
        </authorList>
    </citation>
    <scope>NUCLEOTIDE SEQUENCE</scope>
    <source>
        <strain evidence="2">RS28</strain>
    </source>
</reference>
<dbReference type="InterPro" id="IPR036249">
    <property type="entry name" value="Thioredoxin-like_sf"/>
</dbReference>
<dbReference type="GO" id="GO:0045454">
    <property type="term" value="P:cell redox homeostasis"/>
    <property type="evidence" value="ECO:0007669"/>
    <property type="project" value="TreeGrafter"/>
</dbReference>
<dbReference type="PANTHER" id="PTHR32234:SF0">
    <property type="entry name" value="THIOL:DISULFIDE INTERCHANGE PROTEIN DSBD"/>
    <property type="match status" value="1"/>
</dbReference>
<accession>A0A9X1X1Z2</accession>
<evidence type="ECO:0000313" key="3">
    <source>
        <dbReference type="Proteomes" id="UP001139450"/>
    </source>
</evidence>
<feature type="domain" description="Thioredoxin" evidence="1">
    <location>
        <begin position="10"/>
        <end position="139"/>
    </location>
</feature>
<dbReference type="Gene3D" id="3.40.30.10">
    <property type="entry name" value="Glutaredoxin"/>
    <property type="match status" value="1"/>
</dbReference>
<dbReference type="CDD" id="cd02947">
    <property type="entry name" value="TRX_family"/>
    <property type="match status" value="1"/>
</dbReference>
<dbReference type="SUPFAM" id="SSF52833">
    <property type="entry name" value="Thioredoxin-like"/>
    <property type="match status" value="1"/>
</dbReference>
<organism evidence="2 3">
    <name type="scientific">Mucilaginibacter straminoryzae</name>
    <dbReference type="NCBI Taxonomy" id="2932774"/>
    <lineage>
        <taxon>Bacteria</taxon>
        <taxon>Pseudomonadati</taxon>
        <taxon>Bacteroidota</taxon>
        <taxon>Sphingobacteriia</taxon>
        <taxon>Sphingobacteriales</taxon>
        <taxon>Sphingobacteriaceae</taxon>
        <taxon>Mucilaginibacter</taxon>
    </lineage>
</organism>
<dbReference type="GO" id="GO:0015035">
    <property type="term" value="F:protein-disulfide reductase activity"/>
    <property type="evidence" value="ECO:0007669"/>
    <property type="project" value="TreeGrafter"/>
</dbReference>
<dbReference type="AlphaFoldDB" id="A0A9X1X1Z2"/>